<dbReference type="STRING" id="1635173.WH52_12390"/>
<keyword evidence="4" id="KW-1185">Reference proteome</keyword>
<gene>
    <name evidence="3" type="ORF">WH52_12390</name>
</gene>
<reference evidence="3 4" key="1">
    <citation type="submission" date="2015-03" db="EMBL/GenBank/DDBJ databases">
        <title>Genome sequence of Tenacibaculum sp. S2-2, isolated from intestinal microbiota of sea cucumber, Apostichopus japonicas.</title>
        <authorList>
            <person name="Shao Z."/>
            <person name="Wang L."/>
            <person name="Li X."/>
        </authorList>
    </citation>
    <scope>NUCLEOTIDE SEQUENCE [LARGE SCALE GENOMIC DNA]</scope>
    <source>
        <strain evidence="3 4">S2-2</strain>
    </source>
</reference>
<proteinExistence type="predicted"/>
<feature type="domain" description="Glycosyl transferase family 1" evidence="2">
    <location>
        <begin position="182"/>
        <end position="333"/>
    </location>
</feature>
<dbReference type="InParanoid" id="A0A1Y2P9X7"/>
<name>A0A1Y2P9X7_9FLAO</name>
<dbReference type="EMBL" id="LAPZ01000013">
    <property type="protein sequence ID" value="OSY87253.1"/>
    <property type="molecule type" value="Genomic_DNA"/>
</dbReference>
<keyword evidence="1" id="KW-1133">Transmembrane helix</keyword>
<organism evidence="3 4">
    <name type="scientific">Tenacibaculum holothuriorum</name>
    <dbReference type="NCBI Taxonomy" id="1635173"/>
    <lineage>
        <taxon>Bacteria</taxon>
        <taxon>Pseudomonadati</taxon>
        <taxon>Bacteroidota</taxon>
        <taxon>Flavobacteriia</taxon>
        <taxon>Flavobacteriales</taxon>
        <taxon>Flavobacteriaceae</taxon>
        <taxon>Tenacibaculum</taxon>
    </lineage>
</organism>
<evidence type="ECO:0000256" key="1">
    <source>
        <dbReference type="SAM" id="Phobius"/>
    </source>
</evidence>
<dbReference type="SUPFAM" id="SSF53756">
    <property type="entry name" value="UDP-Glycosyltransferase/glycogen phosphorylase"/>
    <property type="match status" value="1"/>
</dbReference>
<dbReference type="RefSeq" id="WP_158091377.1">
    <property type="nucleotide sequence ID" value="NZ_LAPZ01000013.1"/>
</dbReference>
<dbReference type="Gene3D" id="3.40.50.2000">
    <property type="entry name" value="Glycogen Phosphorylase B"/>
    <property type="match status" value="1"/>
</dbReference>
<dbReference type="InterPro" id="IPR001296">
    <property type="entry name" value="Glyco_trans_1"/>
</dbReference>
<protein>
    <recommendedName>
        <fullName evidence="2">Glycosyl transferase family 1 domain-containing protein</fullName>
    </recommendedName>
</protein>
<dbReference type="AlphaFoldDB" id="A0A1Y2P9X7"/>
<keyword evidence="1" id="KW-0812">Transmembrane</keyword>
<keyword evidence="1" id="KW-0472">Membrane</keyword>
<evidence type="ECO:0000313" key="3">
    <source>
        <dbReference type="EMBL" id="OSY87253.1"/>
    </source>
</evidence>
<dbReference type="Proteomes" id="UP000194221">
    <property type="component" value="Unassembled WGS sequence"/>
</dbReference>
<accession>A0A1Y2P9X7</accession>
<dbReference type="OrthoDB" id="9813214at2"/>
<evidence type="ECO:0000313" key="4">
    <source>
        <dbReference type="Proteomes" id="UP000194221"/>
    </source>
</evidence>
<comment type="caution">
    <text evidence="3">The sequence shown here is derived from an EMBL/GenBank/DDBJ whole genome shotgun (WGS) entry which is preliminary data.</text>
</comment>
<evidence type="ECO:0000259" key="2">
    <source>
        <dbReference type="Pfam" id="PF00534"/>
    </source>
</evidence>
<feature type="transmembrane region" description="Helical" evidence="1">
    <location>
        <begin position="62"/>
        <end position="79"/>
    </location>
</feature>
<dbReference type="GO" id="GO:0016757">
    <property type="term" value="F:glycosyltransferase activity"/>
    <property type="evidence" value="ECO:0007669"/>
    <property type="project" value="InterPro"/>
</dbReference>
<sequence>MKRIILSVTNDLTNDQRVEKVCNTLLQQNYTILLVGRLLKNSPPIQREYETKRFRLFFNKGILFYVEYNIRLFFFLLFSKKDIVLANDLDTLLPNYLISKLQKTPLVFDSHELFSEIPELVNKPFKKRVWKSLENYIIPKLKNTYTVCNSIAKHYDSLYHTNFRVLRNVPHQKRGIVKSDITSITKGKKIILYQGAVNIGRGIELMMETVKLLDDYILLIVGSGDIIKTLQEKTMIENLQNKVVFLGKITPNELQKITPNATVGLSLEEDLGLNYRYALPNKLFDYIQAEVPVITSNLPEMKQIVTKYNVGEILTERTPEKLSSLIEKVANTDYSKNLEKAKSELIWKNEEKVLIDIFKNLV</sequence>
<dbReference type="Pfam" id="PF00534">
    <property type="entry name" value="Glycos_transf_1"/>
    <property type="match status" value="1"/>
</dbReference>